<dbReference type="EMBL" id="JAWQEG010005701">
    <property type="protein sequence ID" value="KAK3857076.1"/>
    <property type="molecule type" value="Genomic_DNA"/>
</dbReference>
<dbReference type="Proteomes" id="UP001286313">
    <property type="component" value="Unassembled WGS sequence"/>
</dbReference>
<name>A0AAE1BU27_PETCI</name>
<evidence type="ECO:0000313" key="1">
    <source>
        <dbReference type="EMBL" id="KAK3857076.1"/>
    </source>
</evidence>
<sequence length="94" mass="10218">MRVGYAQYVRGRLRVIVVVKVNVSESDITVRVKEKLRVMMSNGEGEGQPASQPHTTLVLSTPDIPRSLTSFKGVKPLILCSHPACSTKPTSPSV</sequence>
<reference evidence="1" key="1">
    <citation type="submission" date="2023-10" db="EMBL/GenBank/DDBJ databases">
        <title>Genome assemblies of two species of porcelain crab, Petrolisthes cinctipes and Petrolisthes manimaculis (Anomura: Porcellanidae).</title>
        <authorList>
            <person name="Angst P."/>
        </authorList>
    </citation>
    <scope>NUCLEOTIDE SEQUENCE</scope>
    <source>
        <strain evidence="1">PB745_01</strain>
        <tissue evidence="1">Gill</tissue>
    </source>
</reference>
<gene>
    <name evidence="1" type="ORF">Pcinc_036651</name>
</gene>
<proteinExistence type="predicted"/>
<keyword evidence="2" id="KW-1185">Reference proteome</keyword>
<protein>
    <submittedName>
        <fullName evidence="1">Uncharacterized protein</fullName>
    </submittedName>
</protein>
<evidence type="ECO:0000313" key="2">
    <source>
        <dbReference type="Proteomes" id="UP001286313"/>
    </source>
</evidence>
<organism evidence="1 2">
    <name type="scientific">Petrolisthes cinctipes</name>
    <name type="common">Flat porcelain crab</name>
    <dbReference type="NCBI Taxonomy" id="88211"/>
    <lineage>
        <taxon>Eukaryota</taxon>
        <taxon>Metazoa</taxon>
        <taxon>Ecdysozoa</taxon>
        <taxon>Arthropoda</taxon>
        <taxon>Crustacea</taxon>
        <taxon>Multicrustacea</taxon>
        <taxon>Malacostraca</taxon>
        <taxon>Eumalacostraca</taxon>
        <taxon>Eucarida</taxon>
        <taxon>Decapoda</taxon>
        <taxon>Pleocyemata</taxon>
        <taxon>Anomura</taxon>
        <taxon>Galatheoidea</taxon>
        <taxon>Porcellanidae</taxon>
        <taxon>Petrolisthes</taxon>
    </lineage>
</organism>
<dbReference type="AlphaFoldDB" id="A0AAE1BU27"/>
<comment type="caution">
    <text evidence="1">The sequence shown here is derived from an EMBL/GenBank/DDBJ whole genome shotgun (WGS) entry which is preliminary data.</text>
</comment>
<accession>A0AAE1BU27</accession>